<dbReference type="SMART" id="SM00938">
    <property type="entry name" value="P-II"/>
    <property type="match status" value="1"/>
</dbReference>
<dbReference type="PROSITE" id="PS00638">
    <property type="entry name" value="PII_GLNB_CTER"/>
    <property type="match status" value="1"/>
</dbReference>
<sequence length="120" mass="13397">MAEKLYKVDIITRPEKLEDFKEKMNEIGVTGMTVSNVYGCGLQQGHIERYRGNIVDISLHPKIKIEIVIYETPVEALIKAAKEILYTGKIGDGKIFVYEINNAVKIRTGEEGGAAIVDNK</sequence>
<accession>A0A840UVK7</accession>
<evidence type="ECO:0000313" key="2">
    <source>
        <dbReference type="EMBL" id="MBB5336854.1"/>
    </source>
</evidence>
<keyword evidence="3" id="KW-1185">Reference proteome</keyword>
<dbReference type="InterPro" id="IPR011322">
    <property type="entry name" value="N-reg_PII-like_a/b"/>
</dbReference>
<evidence type="ECO:0000313" key="3">
    <source>
        <dbReference type="Proteomes" id="UP000559117"/>
    </source>
</evidence>
<proteinExistence type="inferred from homology"/>
<evidence type="ECO:0000256" key="1">
    <source>
        <dbReference type="RuleBase" id="RU003936"/>
    </source>
</evidence>
<dbReference type="AlphaFoldDB" id="A0A840UVK7"/>
<comment type="caution">
    <text evidence="2">The sequence shown here is derived from an EMBL/GenBank/DDBJ whole genome shotgun (WGS) entry which is preliminary data.</text>
</comment>
<protein>
    <submittedName>
        <fullName evidence="2">Nitrogen regulatory protein P-II 1</fullName>
    </submittedName>
</protein>
<name>A0A840UVK7_9FIRM</name>
<dbReference type="InterPro" id="IPR017918">
    <property type="entry name" value="N-reg_PII_CS"/>
</dbReference>
<dbReference type="PANTHER" id="PTHR30115">
    <property type="entry name" value="NITROGEN REGULATORY PROTEIN P-II"/>
    <property type="match status" value="1"/>
</dbReference>
<dbReference type="PRINTS" id="PR00340">
    <property type="entry name" value="PIIGLNB"/>
</dbReference>
<dbReference type="Pfam" id="PF00543">
    <property type="entry name" value="P-II"/>
    <property type="match status" value="1"/>
</dbReference>
<dbReference type="RefSeq" id="WP_183862170.1">
    <property type="nucleotide sequence ID" value="NZ_JACHFH010000026.1"/>
</dbReference>
<reference evidence="2 3" key="1">
    <citation type="submission" date="2020-08" db="EMBL/GenBank/DDBJ databases">
        <title>Genomic Encyclopedia of Type Strains, Phase IV (KMG-IV): sequencing the most valuable type-strain genomes for metagenomic binning, comparative biology and taxonomic classification.</title>
        <authorList>
            <person name="Goeker M."/>
        </authorList>
    </citation>
    <scope>NUCLEOTIDE SEQUENCE [LARGE SCALE GENOMIC DNA]</scope>
    <source>
        <strain evidence="2 3">DSM 24661</strain>
    </source>
</reference>
<dbReference type="PROSITE" id="PS51343">
    <property type="entry name" value="PII_GLNB_DOM"/>
    <property type="match status" value="1"/>
</dbReference>
<dbReference type="InterPro" id="IPR002187">
    <property type="entry name" value="N-reg_PII"/>
</dbReference>
<dbReference type="GO" id="GO:0030234">
    <property type="term" value="F:enzyme regulator activity"/>
    <property type="evidence" value="ECO:0007669"/>
    <property type="project" value="InterPro"/>
</dbReference>
<dbReference type="InterPro" id="IPR015867">
    <property type="entry name" value="N-reg_PII/ATP_PRibTrfase_C"/>
</dbReference>
<dbReference type="PANTHER" id="PTHR30115:SF11">
    <property type="entry name" value="NITROGEN REGULATORY PROTEIN P-II HOMOLOG"/>
    <property type="match status" value="1"/>
</dbReference>
<dbReference type="GO" id="GO:0005524">
    <property type="term" value="F:ATP binding"/>
    <property type="evidence" value="ECO:0007669"/>
    <property type="project" value="TreeGrafter"/>
</dbReference>
<organism evidence="2 3">
    <name type="scientific">Pectinatus brassicae</name>
    <dbReference type="NCBI Taxonomy" id="862415"/>
    <lineage>
        <taxon>Bacteria</taxon>
        <taxon>Bacillati</taxon>
        <taxon>Bacillota</taxon>
        <taxon>Negativicutes</taxon>
        <taxon>Selenomonadales</taxon>
        <taxon>Selenomonadaceae</taxon>
        <taxon>Pectinatus</taxon>
    </lineage>
</organism>
<comment type="similarity">
    <text evidence="1">Belongs to the P(II) protein family.</text>
</comment>
<dbReference type="Gene3D" id="3.30.70.120">
    <property type="match status" value="1"/>
</dbReference>
<dbReference type="SUPFAM" id="SSF54913">
    <property type="entry name" value="GlnB-like"/>
    <property type="match status" value="1"/>
</dbReference>
<dbReference type="GO" id="GO:0005829">
    <property type="term" value="C:cytosol"/>
    <property type="evidence" value="ECO:0007669"/>
    <property type="project" value="TreeGrafter"/>
</dbReference>
<gene>
    <name evidence="2" type="ORF">HNR32_002009</name>
</gene>
<dbReference type="EMBL" id="JACHFH010000026">
    <property type="protein sequence ID" value="MBB5336854.1"/>
    <property type="molecule type" value="Genomic_DNA"/>
</dbReference>
<dbReference type="Proteomes" id="UP000559117">
    <property type="component" value="Unassembled WGS sequence"/>
</dbReference>
<dbReference type="GO" id="GO:0006808">
    <property type="term" value="P:regulation of nitrogen utilization"/>
    <property type="evidence" value="ECO:0007669"/>
    <property type="project" value="InterPro"/>
</dbReference>